<organism evidence="3 4">
    <name type="scientific">Orchesella cincta</name>
    <name type="common">Springtail</name>
    <name type="synonym">Podura cincta</name>
    <dbReference type="NCBI Taxonomy" id="48709"/>
    <lineage>
        <taxon>Eukaryota</taxon>
        <taxon>Metazoa</taxon>
        <taxon>Ecdysozoa</taxon>
        <taxon>Arthropoda</taxon>
        <taxon>Hexapoda</taxon>
        <taxon>Collembola</taxon>
        <taxon>Entomobryomorpha</taxon>
        <taxon>Entomobryoidea</taxon>
        <taxon>Orchesellidae</taxon>
        <taxon>Orchesellinae</taxon>
        <taxon>Orchesella</taxon>
    </lineage>
</organism>
<evidence type="ECO:0008006" key="5">
    <source>
        <dbReference type="Google" id="ProtNLM"/>
    </source>
</evidence>
<comment type="caution">
    <text evidence="3">The sequence shown here is derived from an EMBL/GenBank/DDBJ whole genome shotgun (WGS) entry which is preliminary data.</text>
</comment>
<keyword evidence="2" id="KW-0472">Membrane</keyword>
<feature type="transmembrane region" description="Helical" evidence="2">
    <location>
        <begin position="89"/>
        <end position="111"/>
    </location>
</feature>
<evidence type="ECO:0000256" key="2">
    <source>
        <dbReference type="SAM" id="Phobius"/>
    </source>
</evidence>
<protein>
    <recommendedName>
        <fullName evidence="5">Transmembrane protein</fullName>
    </recommendedName>
</protein>
<sequence>MLLNPCPCTSLQKGVKVVALFEAVLSLYFVYRSFTLLQALAALDGFDPTLYELARGNRPLIILHLLVYILQVLFAALLFLGAHKNNSGLCWTWFGFLTLVILFRIIYGILITTEVLGTSITTSFHLIEVVIISLVEIYLLYVDYAFIAQLRQQTEEQLLNTELGDSNMVKAGTDPPQDSAAEQPMEPPQLSHLFTVK</sequence>
<reference evidence="3 4" key="1">
    <citation type="journal article" date="2016" name="Genome Biol. Evol.">
        <title>Gene Family Evolution Reflects Adaptation to Soil Environmental Stressors in the Genome of the Collembolan Orchesella cincta.</title>
        <authorList>
            <person name="Faddeeva-Vakhrusheva A."/>
            <person name="Derks M.F."/>
            <person name="Anvar S.Y."/>
            <person name="Agamennone V."/>
            <person name="Suring W."/>
            <person name="Smit S."/>
            <person name="van Straalen N.M."/>
            <person name="Roelofs D."/>
        </authorList>
    </citation>
    <scope>NUCLEOTIDE SEQUENCE [LARGE SCALE GENOMIC DNA]</scope>
    <source>
        <tissue evidence="3">Mixed pool</tissue>
    </source>
</reference>
<name>A0A1D2MZR7_ORCCI</name>
<dbReference type="PANTHER" id="PTHR36694">
    <property type="entry name" value="PASIFLORA 1, ISOFORM A-RELATED"/>
    <property type="match status" value="1"/>
</dbReference>
<feature type="transmembrane region" description="Helical" evidence="2">
    <location>
        <begin position="20"/>
        <end position="41"/>
    </location>
</feature>
<dbReference type="PANTHER" id="PTHR36694:SF11">
    <property type="entry name" value="LP21121P-RELATED"/>
    <property type="match status" value="1"/>
</dbReference>
<dbReference type="EMBL" id="LJIJ01000345">
    <property type="protein sequence ID" value="ODM98537.1"/>
    <property type="molecule type" value="Genomic_DNA"/>
</dbReference>
<proteinExistence type="predicted"/>
<dbReference type="AlphaFoldDB" id="A0A1D2MZR7"/>
<evidence type="ECO:0000256" key="1">
    <source>
        <dbReference type="SAM" id="MobiDB-lite"/>
    </source>
</evidence>
<evidence type="ECO:0000313" key="4">
    <source>
        <dbReference type="Proteomes" id="UP000094527"/>
    </source>
</evidence>
<feature type="transmembrane region" description="Helical" evidence="2">
    <location>
        <begin position="123"/>
        <end position="142"/>
    </location>
</feature>
<keyword evidence="4" id="KW-1185">Reference proteome</keyword>
<feature type="transmembrane region" description="Helical" evidence="2">
    <location>
        <begin position="61"/>
        <end position="82"/>
    </location>
</feature>
<feature type="region of interest" description="Disordered" evidence="1">
    <location>
        <begin position="166"/>
        <end position="197"/>
    </location>
</feature>
<keyword evidence="2" id="KW-0812">Transmembrane</keyword>
<dbReference type="Proteomes" id="UP000094527">
    <property type="component" value="Unassembled WGS sequence"/>
</dbReference>
<accession>A0A1D2MZR7</accession>
<evidence type="ECO:0000313" key="3">
    <source>
        <dbReference type="EMBL" id="ODM98537.1"/>
    </source>
</evidence>
<keyword evidence="2" id="KW-1133">Transmembrane helix</keyword>
<gene>
    <name evidence="3" type="ORF">Ocin01_08142</name>
</gene>